<evidence type="ECO:0000259" key="1">
    <source>
        <dbReference type="Pfam" id="PF01494"/>
    </source>
</evidence>
<name>A0A1M4SP90_9ACTN</name>
<protein>
    <submittedName>
        <fullName evidence="2">Geranylgeranyl reductase family</fullName>
    </submittedName>
</protein>
<dbReference type="InterPro" id="IPR011777">
    <property type="entry name" value="Geranylgeranyl_Rdtase_fam"/>
</dbReference>
<dbReference type="GO" id="GO:0071949">
    <property type="term" value="F:FAD binding"/>
    <property type="evidence" value="ECO:0007669"/>
    <property type="project" value="InterPro"/>
</dbReference>
<dbReference type="PANTHER" id="PTHR42685">
    <property type="entry name" value="GERANYLGERANYL DIPHOSPHATE REDUCTASE"/>
    <property type="match status" value="1"/>
</dbReference>
<sequence>MNKSRIDTTVAVIGAGPSGSSAAYWLSLRGIDTVVLEKKHFPREKACGDGLTPRSVVQLESMGLSNFLSKKHRYLGLRANAYGKSLEIPWPSSPEYPSHGYVVTRYELDKAVAERAEALGAKVYQGFEVTGAALSSDEAIDFISATDERDGSVFEVHAKYYVLAEGANSRVARSIGAVRNRNEPMGMAVRAYFETDRSEEPWIESQMDLRNDDGDIIPGYGWIFPLGDGRANIGFGLLTNSHRWRSINTTKALESYVRQIGPSWGIDPKSAHSKFIGGKLQMGHVVTPRAGNNYLLVGDSAASINPFNGEGIAYALETGKVAADVVTLAIGSPSIDLAKVYTSRLEERYGEYYSIARAFVKLISEPRIMAPAIWLATREQRLMTPIVTVMANLMSAQDPRLGDHLYSYADKAFKVLKAVQRSKEVFYPTTP</sequence>
<dbReference type="Proteomes" id="UP000184295">
    <property type="component" value="Unassembled WGS sequence"/>
</dbReference>
<dbReference type="NCBIfam" id="TIGR02032">
    <property type="entry name" value="GG-red-SF"/>
    <property type="match status" value="1"/>
</dbReference>
<dbReference type="RefSeq" id="WP_072788068.1">
    <property type="nucleotide sequence ID" value="NZ_FQUL01000003.1"/>
</dbReference>
<gene>
    <name evidence="2" type="ORF">SAMN02745225_00320</name>
</gene>
<evidence type="ECO:0000313" key="3">
    <source>
        <dbReference type="Proteomes" id="UP000184295"/>
    </source>
</evidence>
<keyword evidence="3" id="KW-1185">Reference proteome</keyword>
<proteinExistence type="predicted"/>
<dbReference type="Pfam" id="PF01494">
    <property type="entry name" value="FAD_binding_3"/>
    <property type="match status" value="1"/>
</dbReference>
<dbReference type="GO" id="GO:0016628">
    <property type="term" value="F:oxidoreductase activity, acting on the CH-CH group of donors, NAD or NADP as acceptor"/>
    <property type="evidence" value="ECO:0007669"/>
    <property type="project" value="InterPro"/>
</dbReference>
<dbReference type="InterPro" id="IPR050407">
    <property type="entry name" value="Geranylgeranyl_reductase"/>
</dbReference>
<evidence type="ECO:0000313" key="2">
    <source>
        <dbReference type="EMBL" id="SHE34063.1"/>
    </source>
</evidence>
<organism evidence="2 3">
    <name type="scientific">Ferrithrix thermotolerans DSM 19514</name>
    <dbReference type="NCBI Taxonomy" id="1121881"/>
    <lineage>
        <taxon>Bacteria</taxon>
        <taxon>Bacillati</taxon>
        <taxon>Actinomycetota</taxon>
        <taxon>Acidimicrobiia</taxon>
        <taxon>Acidimicrobiales</taxon>
        <taxon>Acidimicrobiaceae</taxon>
        <taxon>Ferrithrix</taxon>
    </lineage>
</organism>
<dbReference type="InterPro" id="IPR036188">
    <property type="entry name" value="FAD/NAD-bd_sf"/>
</dbReference>
<dbReference type="PANTHER" id="PTHR42685:SF22">
    <property type="entry name" value="CONDITIONED MEDIUM FACTOR RECEPTOR 1"/>
    <property type="match status" value="1"/>
</dbReference>
<dbReference type="EMBL" id="FQUL01000003">
    <property type="protein sequence ID" value="SHE34063.1"/>
    <property type="molecule type" value="Genomic_DNA"/>
</dbReference>
<dbReference type="SUPFAM" id="SSF51905">
    <property type="entry name" value="FAD/NAD(P)-binding domain"/>
    <property type="match status" value="1"/>
</dbReference>
<dbReference type="InterPro" id="IPR002938">
    <property type="entry name" value="FAD-bd"/>
</dbReference>
<dbReference type="PRINTS" id="PR00420">
    <property type="entry name" value="RNGMNOXGNASE"/>
</dbReference>
<feature type="domain" description="FAD-binding" evidence="1">
    <location>
        <begin position="7"/>
        <end position="316"/>
    </location>
</feature>
<accession>A0A1M4SP90</accession>
<dbReference type="AlphaFoldDB" id="A0A1M4SP90"/>
<dbReference type="STRING" id="1121881.SAMN02745225_00320"/>
<dbReference type="Gene3D" id="3.50.50.60">
    <property type="entry name" value="FAD/NAD(P)-binding domain"/>
    <property type="match status" value="1"/>
</dbReference>
<reference evidence="3" key="1">
    <citation type="submission" date="2016-11" db="EMBL/GenBank/DDBJ databases">
        <authorList>
            <person name="Varghese N."/>
            <person name="Submissions S."/>
        </authorList>
    </citation>
    <scope>NUCLEOTIDE SEQUENCE [LARGE SCALE GENOMIC DNA]</scope>
    <source>
        <strain evidence="3">DSM 19514</strain>
    </source>
</reference>